<dbReference type="Proteomes" id="UP001445472">
    <property type="component" value="Unassembled WGS sequence"/>
</dbReference>
<dbReference type="EMBL" id="JBEPBX010000007">
    <property type="protein sequence ID" value="MER6613944.1"/>
    <property type="molecule type" value="Genomic_DNA"/>
</dbReference>
<sequence>MKYSRAAVILAGSVAALGAATPAFATDSAGMPPMSLNGGLGEVVSSVPQLDDGTHAVTALGQVGDVATDLNTVKGNAPEQVLETAAATTPMLGGVSLGS</sequence>
<reference evidence="2 3" key="1">
    <citation type="submission" date="2024-06" db="EMBL/GenBank/DDBJ databases">
        <title>The Natural Products Discovery Center: Release of the First 8490 Sequenced Strains for Exploring Actinobacteria Biosynthetic Diversity.</title>
        <authorList>
            <person name="Kalkreuter E."/>
            <person name="Kautsar S.A."/>
            <person name="Yang D."/>
            <person name="Bader C.D."/>
            <person name="Teijaro C.N."/>
            <person name="Fluegel L."/>
            <person name="Davis C.M."/>
            <person name="Simpson J.R."/>
            <person name="Lauterbach L."/>
            <person name="Steele A.D."/>
            <person name="Gui C."/>
            <person name="Meng S."/>
            <person name="Li G."/>
            <person name="Viehrig K."/>
            <person name="Ye F."/>
            <person name="Su P."/>
            <person name="Kiefer A.F."/>
            <person name="Nichols A."/>
            <person name="Cepeda A.J."/>
            <person name="Yan W."/>
            <person name="Fan B."/>
            <person name="Jiang Y."/>
            <person name="Adhikari A."/>
            <person name="Zheng C.-J."/>
            <person name="Schuster L."/>
            <person name="Cowan T.M."/>
            <person name="Smanski M.J."/>
            <person name="Chevrette M.G."/>
            <person name="De Carvalho L.P.S."/>
            <person name="Shen B."/>
        </authorList>
    </citation>
    <scope>NUCLEOTIDE SEQUENCE [LARGE SCALE GENOMIC DNA]</scope>
    <source>
        <strain evidence="2 3">NPDC000837</strain>
    </source>
</reference>
<name>A0ABV1UT22_9ACTN</name>
<keyword evidence="3" id="KW-1185">Reference proteome</keyword>
<proteinExistence type="predicted"/>
<organism evidence="2 3">
    <name type="scientific">Streptomyces xantholiticus</name>
    <dbReference type="NCBI Taxonomy" id="68285"/>
    <lineage>
        <taxon>Bacteria</taxon>
        <taxon>Bacillati</taxon>
        <taxon>Actinomycetota</taxon>
        <taxon>Actinomycetes</taxon>
        <taxon>Kitasatosporales</taxon>
        <taxon>Streptomycetaceae</taxon>
        <taxon>Streptomyces</taxon>
    </lineage>
</organism>
<protein>
    <recommendedName>
        <fullName evidence="4">Secreted protein</fullName>
    </recommendedName>
</protein>
<comment type="caution">
    <text evidence="2">The sequence shown here is derived from an EMBL/GenBank/DDBJ whole genome shotgun (WGS) entry which is preliminary data.</text>
</comment>
<evidence type="ECO:0008006" key="4">
    <source>
        <dbReference type="Google" id="ProtNLM"/>
    </source>
</evidence>
<dbReference type="RefSeq" id="WP_351975883.1">
    <property type="nucleotide sequence ID" value="NZ_JBEPBX010000007.1"/>
</dbReference>
<feature type="signal peptide" evidence="1">
    <location>
        <begin position="1"/>
        <end position="25"/>
    </location>
</feature>
<evidence type="ECO:0000313" key="2">
    <source>
        <dbReference type="EMBL" id="MER6613944.1"/>
    </source>
</evidence>
<feature type="chain" id="PRO_5045453675" description="Secreted protein" evidence="1">
    <location>
        <begin position="26"/>
        <end position="99"/>
    </location>
</feature>
<accession>A0ABV1UT22</accession>
<evidence type="ECO:0000313" key="3">
    <source>
        <dbReference type="Proteomes" id="UP001445472"/>
    </source>
</evidence>
<evidence type="ECO:0000256" key="1">
    <source>
        <dbReference type="SAM" id="SignalP"/>
    </source>
</evidence>
<keyword evidence="1" id="KW-0732">Signal</keyword>
<gene>
    <name evidence="2" type="ORF">ABT276_11250</name>
</gene>